<sequence length="90" mass="10351">MLVTAYGPPRVKFSGTYEWSTDSTSQNIDRRFRVYSPRGMIVRLYAVVWICMATMSTDTLMMRNPDIRKTIATILADRSSMQFTSVTSRN</sequence>
<dbReference type="EMBL" id="OZ037954">
    <property type="protein sequence ID" value="CAL1699838.1"/>
    <property type="molecule type" value="Genomic_DNA"/>
</dbReference>
<evidence type="ECO:0000313" key="3">
    <source>
        <dbReference type="Proteomes" id="UP001497453"/>
    </source>
</evidence>
<accession>A0ABP1CYP3</accession>
<name>A0ABP1CYP3_9APHY</name>
<dbReference type="Proteomes" id="UP001497453">
    <property type="component" value="Chromosome 11"/>
</dbReference>
<reference evidence="3" key="1">
    <citation type="submission" date="2024-04" db="EMBL/GenBank/DDBJ databases">
        <authorList>
            <person name="Shaw F."/>
            <person name="Minotto A."/>
        </authorList>
    </citation>
    <scope>NUCLEOTIDE SEQUENCE [LARGE SCALE GENOMIC DNA]</scope>
</reference>
<keyword evidence="1" id="KW-0472">Membrane</keyword>
<keyword evidence="1" id="KW-0812">Transmembrane</keyword>
<organism evidence="2 3">
    <name type="scientific">Somion occarium</name>
    <dbReference type="NCBI Taxonomy" id="3059160"/>
    <lineage>
        <taxon>Eukaryota</taxon>
        <taxon>Fungi</taxon>
        <taxon>Dikarya</taxon>
        <taxon>Basidiomycota</taxon>
        <taxon>Agaricomycotina</taxon>
        <taxon>Agaricomycetes</taxon>
        <taxon>Polyporales</taxon>
        <taxon>Cerrenaceae</taxon>
        <taxon>Somion</taxon>
    </lineage>
</organism>
<keyword evidence="1" id="KW-1133">Transmembrane helix</keyword>
<evidence type="ECO:0000313" key="2">
    <source>
        <dbReference type="EMBL" id="CAL1699838.1"/>
    </source>
</evidence>
<protein>
    <submittedName>
        <fullName evidence="2">Uncharacterized protein</fullName>
    </submittedName>
</protein>
<proteinExistence type="predicted"/>
<feature type="transmembrane region" description="Helical" evidence="1">
    <location>
        <begin position="40"/>
        <end position="61"/>
    </location>
</feature>
<keyword evidence="3" id="KW-1185">Reference proteome</keyword>
<gene>
    <name evidence="2" type="ORF">GFSPODELE1_LOCUS2864</name>
</gene>
<evidence type="ECO:0000256" key="1">
    <source>
        <dbReference type="SAM" id="Phobius"/>
    </source>
</evidence>